<protein>
    <recommendedName>
        <fullName evidence="6">MARVEL domain-containing protein</fullName>
    </recommendedName>
</protein>
<keyword evidence="8" id="KW-1185">Reference proteome</keyword>
<accession>A0ABQ8FQ12</accession>
<name>A0ABQ8FQ12_9PEZI</name>
<evidence type="ECO:0000259" key="6">
    <source>
        <dbReference type="Pfam" id="PF01284"/>
    </source>
</evidence>
<evidence type="ECO:0000256" key="2">
    <source>
        <dbReference type="ARBA" id="ARBA00022692"/>
    </source>
</evidence>
<dbReference type="Proteomes" id="UP000774617">
    <property type="component" value="Unassembled WGS sequence"/>
</dbReference>
<evidence type="ECO:0000313" key="7">
    <source>
        <dbReference type="EMBL" id="KAH7010719.1"/>
    </source>
</evidence>
<feature type="transmembrane region" description="Helical" evidence="5">
    <location>
        <begin position="38"/>
        <end position="58"/>
    </location>
</feature>
<sequence>MASLALRVAQFVCAAIVLGLCAYFLHQRDEHGLGPLGRTIYAEIIAALLVIFSLIWIIPTTSSIINYATDLFFSAAYEGCKGIEFRGNYYGK</sequence>
<reference evidence="7 8" key="1">
    <citation type="journal article" date="2021" name="Nat. Commun.">
        <title>Genetic determinants of endophytism in the Arabidopsis root mycobiome.</title>
        <authorList>
            <person name="Mesny F."/>
            <person name="Miyauchi S."/>
            <person name="Thiergart T."/>
            <person name="Pickel B."/>
            <person name="Atanasova L."/>
            <person name="Karlsson M."/>
            <person name="Huettel B."/>
            <person name="Barry K.W."/>
            <person name="Haridas S."/>
            <person name="Chen C."/>
            <person name="Bauer D."/>
            <person name="Andreopoulos W."/>
            <person name="Pangilinan J."/>
            <person name="LaButti K."/>
            <person name="Riley R."/>
            <person name="Lipzen A."/>
            <person name="Clum A."/>
            <person name="Drula E."/>
            <person name="Henrissat B."/>
            <person name="Kohler A."/>
            <person name="Grigoriev I.V."/>
            <person name="Martin F.M."/>
            <person name="Hacquard S."/>
        </authorList>
    </citation>
    <scope>NUCLEOTIDE SEQUENCE [LARGE SCALE GENOMIC DNA]</scope>
    <source>
        <strain evidence="7 8">MPI-SDFR-AT-0080</strain>
    </source>
</reference>
<organism evidence="7 8">
    <name type="scientific">Macrophomina phaseolina</name>
    <dbReference type="NCBI Taxonomy" id="35725"/>
    <lineage>
        <taxon>Eukaryota</taxon>
        <taxon>Fungi</taxon>
        <taxon>Dikarya</taxon>
        <taxon>Ascomycota</taxon>
        <taxon>Pezizomycotina</taxon>
        <taxon>Dothideomycetes</taxon>
        <taxon>Dothideomycetes incertae sedis</taxon>
        <taxon>Botryosphaeriales</taxon>
        <taxon>Botryosphaeriaceae</taxon>
        <taxon>Macrophomina</taxon>
    </lineage>
</organism>
<evidence type="ECO:0000313" key="8">
    <source>
        <dbReference type="Proteomes" id="UP000774617"/>
    </source>
</evidence>
<keyword evidence="4 5" id="KW-0472">Membrane</keyword>
<dbReference type="PANTHER" id="PTHR39608:SF1">
    <property type="entry name" value="INTEGRAL MEMBRANE PROTEIN (AFU_ORTHOLOGUE AFUA_5G08640)"/>
    <property type="match status" value="1"/>
</dbReference>
<feature type="domain" description="MARVEL" evidence="6">
    <location>
        <begin position="3"/>
        <end position="75"/>
    </location>
</feature>
<comment type="subcellular location">
    <subcellularLocation>
        <location evidence="1">Membrane</location>
        <topology evidence="1">Multi-pass membrane protein</topology>
    </subcellularLocation>
</comment>
<keyword evidence="3 5" id="KW-1133">Transmembrane helix</keyword>
<proteinExistence type="predicted"/>
<dbReference type="EMBL" id="JAGTJR010000105">
    <property type="protein sequence ID" value="KAH7010719.1"/>
    <property type="molecule type" value="Genomic_DNA"/>
</dbReference>
<evidence type="ECO:0000256" key="5">
    <source>
        <dbReference type="SAM" id="Phobius"/>
    </source>
</evidence>
<dbReference type="InterPro" id="IPR008253">
    <property type="entry name" value="Marvel"/>
</dbReference>
<gene>
    <name evidence="7" type="ORF">B0J12DRAFT_747482</name>
</gene>
<keyword evidence="2 5" id="KW-0812">Transmembrane</keyword>
<dbReference type="Pfam" id="PF01284">
    <property type="entry name" value="MARVEL"/>
    <property type="match status" value="1"/>
</dbReference>
<comment type="caution">
    <text evidence="7">The sequence shown here is derived from an EMBL/GenBank/DDBJ whole genome shotgun (WGS) entry which is preliminary data.</text>
</comment>
<feature type="transmembrane region" description="Helical" evidence="5">
    <location>
        <begin position="6"/>
        <end position="26"/>
    </location>
</feature>
<evidence type="ECO:0000256" key="3">
    <source>
        <dbReference type="ARBA" id="ARBA00022989"/>
    </source>
</evidence>
<dbReference type="PANTHER" id="PTHR39608">
    <property type="entry name" value="INTEGRAL MEMBRANE PROTEIN (AFU_ORTHOLOGUE AFUA_5G08640)"/>
    <property type="match status" value="1"/>
</dbReference>
<evidence type="ECO:0000256" key="4">
    <source>
        <dbReference type="ARBA" id="ARBA00023136"/>
    </source>
</evidence>
<evidence type="ECO:0000256" key="1">
    <source>
        <dbReference type="ARBA" id="ARBA00004141"/>
    </source>
</evidence>